<evidence type="ECO:0000256" key="2">
    <source>
        <dbReference type="ARBA" id="ARBA00022496"/>
    </source>
</evidence>
<keyword evidence="4" id="KW-0479">Metal-binding</keyword>
<dbReference type="EMBL" id="JACYWE010000004">
    <property type="protein sequence ID" value="MBD8506555.1"/>
    <property type="molecule type" value="Genomic_DNA"/>
</dbReference>
<dbReference type="AlphaFoldDB" id="A0A927PKY9"/>
<dbReference type="PIRSF" id="PIRSF002825">
    <property type="entry name" value="CfbpA"/>
    <property type="match status" value="1"/>
</dbReference>
<keyword evidence="2" id="KW-0410">Iron transport</keyword>
<keyword evidence="7" id="KW-1185">Reference proteome</keyword>
<dbReference type="GO" id="GO:0030288">
    <property type="term" value="C:outer membrane-bounded periplasmic space"/>
    <property type="evidence" value="ECO:0007669"/>
    <property type="project" value="TreeGrafter"/>
</dbReference>
<keyword evidence="4" id="KW-0408">Iron</keyword>
<proteinExistence type="inferred from homology"/>
<protein>
    <submittedName>
        <fullName evidence="6">Iron ABC transporter substrate-binding protein</fullName>
    </submittedName>
</protein>
<gene>
    <name evidence="6" type="ORF">HT102_08660</name>
</gene>
<accession>A0A927PKY9</accession>
<evidence type="ECO:0000313" key="7">
    <source>
        <dbReference type="Proteomes" id="UP000642993"/>
    </source>
</evidence>
<keyword evidence="2" id="KW-0813">Transport</keyword>
<reference evidence="6" key="1">
    <citation type="submission" date="2020-09" db="EMBL/GenBank/DDBJ databases">
        <title>Hoyosella lacisalsi sp. nov., a halotolerant actinobacterium isolated from soil of Lake Gudzhirganskoe.</title>
        <authorList>
            <person name="Yang Q."/>
            <person name="Guo P.Y."/>
            <person name="Liu S.W."/>
            <person name="Li F.N."/>
            <person name="Sun C.H."/>
        </authorList>
    </citation>
    <scope>NUCLEOTIDE SEQUENCE</scope>
    <source>
        <strain evidence="6">G463</strain>
    </source>
</reference>
<dbReference type="Pfam" id="PF13343">
    <property type="entry name" value="SBP_bac_6"/>
    <property type="match status" value="1"/>
</dbReference>
<dbReference type="PANTHER" id="PTHR30006:SF15">
    <property type="entry name" value="IRON-UTILIZATION PERIPLASMIC PROTEIN"/>
    <property type="match status" value="1"/>
</dbReference>
<organism evidence="6 7">
    <name type="scientific">Lolliginicoccus lacisalsi</name>
    <dbReference type="NCBI Taxonomy" id="2742202"/>
    <lineage>
        <taxon>Bacteria</taxon>
        <taxon>Bacillati</taxon>
        <taxon>Actinomycetota</taxon>
        <taxon>Actinomycetes</taxon>
        <taxon>Mycobacteriales</taxon>
        <taxon>Hoyosellaceae</taxon>
        <taxon>Lolliginicoccus</taxon>
    </lineage>
</organism>
<feature type="signal peptide" evidence="5">
    <location>
        <begin position="1"/>
        <end position="21"/>
    </location>
</feature>
<comment type="caution">
    <text evidence="6">The sequence shown here is derived from an EMBL/GenBank/DDBJ whole genome shotgun (WGS) entry which is preliminary data.</text>
</comment>
<evidence type="ECO:0000256" key="4">
    <source>
        <dbReference type="PIRSR" id="PIRSR002825-1"/>
    </source>
</evidence>
<comment type="similarity">
    <text evidence="1">Belongs to the bacterial solute-binding protein 1 family.</text>
</comment>
<sequence length="349" mass="37447">MITRKRMLAALAAVAVTAPLAACGSDESATGTGNSSTEAASLVMYSGRGENLVGDLIPIIEDLADVSIEVRYGSTSELAAQILEEGDRSPADVFFAQDAGALGAVANAGLLAPLAPETLELAIDEYQAEDGTWVATSGRARVIVHDTEAVDAADVPDTIDELLDPRWSGQIGFAPTNASWQSFVTALRVSRGEDGAREWLEAFRDNEPVRYDKNGSILNAVEEGQVELGLINHYYWYRLQDDKGAENMRSALNYLAPGDEGALVNIAGAGILVSSEQQEAAERVIRAMLSVDAQQYFLDETAEYPVVDALEVTEDGRPQLDELQGPDIDLSELESLEQTQQLLTEVGLL</sequence>
<dbReference type="Proteomes" id="UP000642993">
    <property type="component" value="Unassembled WGS sequence"/>
</dbReference>
<evidence type="ECO:0000256" key="1">
    <source>
        <dbReference type="ARBA" id="ARBA00008520"/>
    </source>
</evidence>
<feature type="binding site" evidence="4">
    <location>
        <position position="235"/>
    </location>
    <ligand>
        <name>Fe cation</name>
        <dbReference type="ChEBI" id="CHEBI:24875"/>
    </ligand>
</feature>
<dbReference type="GO" id="GO:0006826">
    <property type="term" value="P:iron ion transport"/>
    <property type="evidence" value="ECO:0007669"/>
    <property type="project" value="UniProtKB-KW"/>
</dbReference>
<name>A0A927PKY9_9ACTN</name>
<dbReference type="InterPro" id="IPR026045">
    <property type="entry name" value="Ferric-bd"/>
</dbReference>
<evidence type="ECO:0000256" key="5">
    <source>
        <dbReference type="SAM" id="SignalP"/>
    </source>
</evidence>
<keyword evidence="3 5" id="KW-0732">Signal</keyword>
<dbReference type="SUPFAM" id="SSF53850">
    <property type="entry name" value="Periplasmic binding protein-like II"/>
    <property type="match status" value="1"/>
</dbReference>
<evidence type="ECO:0000256" key="3">
    <source>
        <dbReference type="ARBA" id="ARBA00022729"/>
    </source>
</evidence>
<evidence type="ECO:0000313" key="6">
    <source>
        <dbReference type="EMBL" id="MBD8506555.1"/>
    </source>
</evidence>
<dbReference type="GO" id="GO:0046872">
    <property type="term" value="F:metal ion binding"/>
    <property type="evidence" value="ECO:0007669"/>
    <property type="project" value="UniProtKB-KW"/>
</dbReference>
<keyword evidence="2" id="KW-0406">Ion transport</keyword>
<dbReference type="Gene3D" id="3.40.190.10">
    <property type="entry name" value="Periplasmic binding protein-like II"/>
    <property type="match status" value="2"/>
</dbReference>
<dbReference type="CDD" id="cd13543">
    <property type="entry name" value="PBP2_Fbp"/>
    <property type="match status" value="1"/>
</dbReference>
<dbReference type="PANTHER" id="PTHR30006">
    <property type="entry name" value="THIAMINE-BINDING PERIPLASMIC PROTEIN-RELATED"/>
    <property type="match status" value="1"/>
</dbReference>
<dbReference type="RefSeq" id="WP_192039017.1">
    <property type="nucleotide sequence ID" value="NZ_JACYWE010000004.1"/>
</dbReference>
<feature type="chain" id="PRO_5038438299" evidence="5">
    <location>
        <begin position="22"/>
        <end position="349"/>
    </location>
</feature>
<feature type="binding site" evidence="4">
    <location>
        <position position="234"/>
    </location>
    <ligand>
        <name>Fe cation</name>
        <dbReference type="ChEBI" id="CHEBI:24875"/>
    </ligand>
</feature>